<dbReference type="RefSeq" id="WP_373957110.1">
    <property type="nucleotide sequence ID" value="NZ_JBHDLN010000034.1"/>
</dbReference>
<dbReference type="EMBL" id="JBHDLN010000034">
    <property type="protein sequence ID" value="MFB0847283.1"/>
    <property type="molecule type" value="Genomic_DNA"/>
</dbReference>
<keyword evidence="2" id="KW-1185">Reference proteome</keyword>
<comment type="caution">
    <text evidence="1">The sequence shown here is derived from an EMBL/GenBank/DDBJ whole genome shotgun (WGS) entry which is preliminary data.</text>
</comment>
<reference evidence="1 2" key="1">
    <citation type="submission" date="2024-09" db="EMBL/GenBank/DDBJ databases">
        <authorList>
            <person name="Makale K.P.P."/>
            <person name="Makhzoum A."/>
            <person name="Rantong G."/>
            <person name="Rahube T.O."/>
        </authorList>
    </citation>
    <scope>NUCLEOTIDE SEQUENCE [LARGE SCALE GENOMIC DNA]</scope>
    <source>
        <strain evidence="1 2">KM_D13</strain>
    </source>
</reference>
<dbReference type="Proteomes" id="UP001575622">
    <property type="component" value="Unassembled WGS sequence"/>
</dbReference>
<evidence type="ECO:0000313" key="1">
    <source>
        <dbReference type="EMBL" id="MFB0847283.1"/>
    </source>
</evidence>
<protein>
    <submittedName>
        <fullName evidence="1">Uncharacterized protein</fullName>
    </submittedName>
</protein>
<proteinExistence type="predicted"/>
<sequence length="55" mass="6474">MPIDYSQKKYWTIELLEETLGNYTVLKQEERGDFELLWQAKLDCEKNLGGVIRPA</sequence>
<name>A0ABV4VCA9_9BACL</name>
<accession>A0ABV4VCA9</accession>
<organism evidence="1 2">
    <name type="scientific">Paenibacillus oleatilyticus</name>
    <dbReference type="NCBI Taxonomy" id="2594886"/>
    <lineage>
        <taxon>Bacteria</taxon>
        <taxon>Bacillati</taxon>
        <taxon>Bacillota</taxon>
        <taxon>Bacilli</taxon>
        <taxon>Bacillales</taxon>
        <taxon>Paenibacillaceae</taxon>
        <taxon>Paenibacillus</taxon>
    </lineage>
</organism>
<evidence type="ECO:0000313" key="2">
    <source>
        <dbReference type="Proteomes" id="UP001575622"/>
    </source>
</evidence>
<gene>
    <name evidence="1" type="ORF">ACEU3E_34500</name>
</gene>